<sequence length="310" mass="34309">MDDSVDVQVTQSHFGAFVPQFLLKFQGDVSLQNYFRQLLKTNYQKGVVQLGFGHCQVCCSTLTYNDKPRLKPSQPMTRKVSTILSRSTKQSLGKYSTYVLQKFLRSSTQLTVRCPTCDTVNKRPLITNEAKLAVKEKLIKMSEMVTQPDTSEIIKKKKKRKKKKKKQRDNNSGLLIPGSVNEQKSSDADETLPNLPMDISLLSPLIPERFSTPLPTKGQIPNLATSASAKTPNRSVPAPAHFQKGAFSTPVNRNQSGSVSHIKQTASLKKGGNVQGSKKMKHKHLQEFLSQQSAAMATKAASLADFLSSL</sequence>
<feature type="compositionally biased region" description="Polar residues" evidence="1">
    <location>
        <begin position="249"/>
        <end position="267"/>
    </location>
</feature>
<name>A0A8S3YNQ5_9EUPU</name>
<dbReference type="Proteomes" id="UP000678393">
    <property type="component" value="Unassembled WGS sequence"/>
</dbReference>
<dbReference type="AlphaFoldDB" id="A0A8S3YNQ5"/>
<reference evidence="2" key="1">
    <citation type="submission" date="2021-04" db="EMBL/GenBank/DDBJ databases">
        <authorList>
            <consortium name="Molecular Ecology Group"/>
        </authorList>
    </citation>
    <scope>NUCLEOTIDE SEQUENCE</scope>
</reference>
<feature type="compositionally biased region" description="Basic residues" evidence="1">
    <location>
        <begin position="155"/>
        <end position="167"/>
    </location>
</feature>
<feature type="region of interest" description="Disordered" evidence="1">
    <location>
        <begin position="227"/>
        <end position="283"/>
    </location>
</feature>
<organism evidence="2 3">
    <name type="scientific">Candidula unifasciata</name>
    <dbReference type="NCBI Taxonomy" id="100452"/>
    <lineage>
        <taxon>Eukaryota</taxon>
        <taxon>Metazoa</taxon>
        <taxon>Spiralia</taxon>
        <taxon>Lophotrochozoa</taxon>
        <taxon>Mollusca</taxon>
        <taxon>Gastropoda</taxon>
        <taxon>Heterobranchia</taxon>
        <taxon>Euthyneura</taxon>
        <taxon>Panpulmonata</taxon>
        <taxon>Eupulmonata</taxon>
        <taxon>Stylommatophora</taxon>
        <taxon>Helicina</taxon>
        <taxon>Helicoidea</taxon>
        <taxon>Geomitridae</taxon>
        <taxon>Candidula</taxon>
    </lineage>
</organism>
<dbReference type="OrthoDB" id="10311540at2759"/>
<accession>A0A8S3YNQ5</accession>
<evidence type="ECO:0000313" key="3">
    <source>
        <dbReference type="Proteomes" id="UP000678393"/>
    </source>
</evidence>
<proteinExistence type="predicted"/>
<evidence type="ECO:0000313" key="2">
    <source>
        <dbReference type="EMBL" id="CAG5118078.1"/>
    </source>
</evidence>
<comment type="caution">
    <text evidence="2">The sequence shown here is derived from an EMBL/GenBank/DDBJ whole genome shotgun (WGS) entry which is preliminary data.</text>
</comment>
<keyword evidence="3" id="KW-1185">Reference proteome</keyword>
<evidence type="ECO:0000256" key="1">
    <source>
        <dbReference type="SAM" id="MobiDB-lite"/>
    </source>
</evidence>
<dbReference type="EMBL" id="CAJHNH020000494">
    <property type="protein sequence ID" value="CAG5118078.1"/>
    <property type="molecule type" value="Genomic_DNA"/>
</dbReference>
<feature type="region of interest" description="Disordered" evidence="1">
    <location>
        <begin position="145"/>
        <end position="193"/>
    </location>
</feature>
<gene>
    <name evidence="2" type="ORF">CUNI_LOCUS3636</name>
</gene>
<protein>
    <submittedName>
        <fullName evidence="2">Uncharacterized protein</fullName>
    </submittedName>
</protein>